<dbReference type="Gene3D" id="1.10.260.40">
    <property type="entry name" value="lambda repressor-like DNA-binding domains"/>
    <property type="match status" value="1"/>
</dbReference>
<dbReference type="PANTHER" id="PTHR30146:SF109">
    <property type="entry name" value="HTH-TYPE TRANSCRIPTIONAL REGULATOR GALS"/>
    <property type="match status" value="1"/>
</dbReference>
<evidence type="ECO:0000256" key="2">
    <source>
        <dbReference type="ARBA" id="ARBA00023125"/>
    </source>
</evidence>
<dbReference type="EMBL" id="BAABAB010000010">
    <property type="protein sequence ID" value="GAA3615545.1"/>
    <property type="molecule type" value="Genomic_DNA"/>
</dbReference>
<name>A0ABP6ZNQ4_9ACTN</name>
<dbReference type="Proteomes" id="UP001501490">
    <property type="component" value="Unassembled WGS sequence"/>
</dbReference>
<dbReference type="Pfam" id="PF13377">
    <property type="entry name" value="Peripla_BP_3"/>
    <property type="match status" value="1"/>
</dbReference>
<keyword evidence="6" id="KW-1185">Reference proteome</keyword>
<dbReference type="PROSITE" id="PS00356">
    <property type="entry name" value="HTH_LACI_1"/>
    <property type="match status" value="1"/>
</dbReference>
<keyword evidence="1" id="KW-0805">Transcription regulation</keyword>
<dbReference type="PROSITE" id="PS50932">
    <property type="entry name" value="HTH_LACI_2"/>
    <property type="match status" value="1"/>
</dbReference>
<dbReference type="SMART" id="SM00354">
    <property type="entry name" value="HTH_LACI"/>
    <property type="match status" value="1"/>
</dbReference>
<keyword evidence="3" id="KW-0804">Transcription</keyword>
<dbReference type="PRINTS" id="PR00036">
    <property type="entry name" value="HTHLACI"/>
</dbReference>
<keyword evidence="2" id="KW-0238">DNA-binding</keyword>
<evidence type="ECO:0000256" key="1">
    <source>
        <dbReference type="ARBA" id="ARBA00023015"/>
    </source>
</evidence>
<dbReference type="CDD" id="cd06267">
    <property type="entry name" value="PBP1_LacI_sugar_binding-like"/>
    <property type="match status" value="1"/>
</dbReference>
<dbReference type="RefSeq" id="WP_344803359.1">
    <property type="nucleotide sequence ID" value="NZ_BAABAB010000010.1"/>
</dbReference>
<evidence type="ECO:0000259" key="4">
    <source>
        <dbReference type="PROSITE" id="PS50932"/>
    </source>
</evidence>
<gene>
    <name evidence="5" type="ORF">GCM10022236_16980</name>
</gene>
<feature type="domain" description="HTH lacI-type" evidence="4">
    <location>
        <begin position="10"/>
        <end position="64"/>
    </location>
</feature>
<proteinExistence type="predicted"/>
<evidence type="ECO:0000313" key="6">
    <source>
        <dbReference type="Proteomes" id="UP001501490"/>
    </source>
</evidence>
<dbReference type="InterPro" id="IPR028082">
    <property type="entry name" value="Peripla_BP_I"/>
</dbReference>
<dbReference type="PANTHER" id="PTHR30146">
    <property type="entry name" value="LACI-RELATED TRANSCRIPTIONAL REPRESSOR"/>
    <property type="match status" value="1"/>
</dbReference>
<evidence type="ECO:0000256" key="3">
    <source>
        <dbReference type="ARBA" id="ARBA00023163"/>
    </source>
</evidence>
<dbReference type="SUPFAM" id="SSF47413">
    <property type="entry name" value="lambda repressor-like DNA-binding domains"/>
    <property type="match status" value="1"/>
</dbReference>
<dbReference type="InterPro" id="IPR000843">
    <property type="entry name" value="HTH_LacI"/>
</dbReference>
<dbReference type="SUPFAM" id="SSF53822">
    <property type="entry name" value="Periplasmic binding protein-like I"/>
    <property type="match status" value="1"/>
</dbReference>
<accession>A0ABP6ZNQ4</accession>
<dbReference type="InterPro" id="IPR046335">
    <property type="entry name" value="LacI/GalR-like_sensor"/>
</dbReference>
<comment type="caution">
    <text evidence="5">The sequence shown here is derived from an EMBL/GenBank/DDBJ whole genome shotgun (WGS) entry which is preliminary data.</text>
</comment>
<evidence type="ECO:0000313" key="5">
    <source>
        <dbReference type="EMBL" id="GAA3615545.1"/>
    </source>
</evidence>
<organism evidence="5 6">
    <name type="scientific">Microlunatus ginsengisoli</name>
    <dbReference type="NCBI Taxonomy" id="363863"/>
    <lineage>
        <taxon>Bacteria</taxon>
        <taxon>Bacillati</taxon>
        <taxon>Actinomycetota</taxon>
        <taxon>Actinomycetes</taxon>
        <taxon>Propionibacteriales</taxon>
        <taxon>Propionibacteriaceae</taxon>
        <taxon>Microlunatus</taxon>
    </lineage>
</organism>
<dbReference type="CDD" id="cd01392">
    <property type="entry name" value="HTH_LacI"/>
    <property type="match status" value="1"/>
</dbReference>
<protein>
    <recommendedName>
        <fullName evidence="4">HTH lacI-type domain-containing protein</fullName>
    </recommendedName>
</protein>
<reference evidence="6" key="1">
    <citation type="journal article" date="2019" name="Int. J. Syst. Evol. Microbiol.">
        <title>The Global Catalogue of Microorganisms (GCM) 10K type strain sequencing project: providing services to taxonomists for standard genome sequencing and annotation.</title>
        <authorList>
            <consortium name="The Broad Institute Genomics Platform"/>
            <consortium name="The Broad Institute Genome Sequencing Center for Infectious Disease"/>
            <person name="Wu L."/>
            <person name="Ma J."/>
        </authorList>
    </citation>
    <scope>NUCLEOTIDE SEQUENCE [LARGE SCALE GENOMIC DNA]</scope>
    <source>
        <strain evidence="6">JCM 16929</strain>
    </source>
</reference>
<sequence length="343" mass="36471">MPPARRTTGATIGDVASRAGVSRATVSRVMNGLATVDPQIAARVRSAADELDYRPSAAARSLALGRTHTVGYLVPDLTNPAFHGAMRGLSLAAADEGYRVLVADSAERAADEAPLAIETRRRCDALVLCAPRMPQQELVELLPQLQPVILLNRNAEEAGLPLLNVDWASGMRDLLRHLTGLGHRRIAYLAGPPASASNTDRLSGLRNLPAGVELLELECGAMFTDGHEAAGRVLDAEVSAVMAFNDVVAVGLLGALHEFGTDVPGEISVTGFDDIPYARFTAPPLTTAAVPQEEMGRLAWQRLRAILAGGHPHDRVLIRPRLVTRASTARARSTPSGTTRSRS</sequence>
<dbReference type="InterPro" id="IPR010982">
    <property type="entry name" value="Lambda_DNA-bd_dom_sf"/>
</dbReference>
<dbReference type="Pfam" id="PF00356">
    <property type="entry name" value="LacI"/>
    <property type="match status" value="1"/>
</dbReference>
<dbReference type="Gene3D" id="3.40.50.2300">
    <property type="match status" value="2"/>
</dbReference>